<evidence type="ECO:0000256" key="2">
    <source>
        <dbReference type="ARBA" id="ARBA00013161"/>
    </source>
</evidence>
<evidence type="ECO:0000256" key="3">
    <source>
        <dbReference type="ARBA" id="ARBA00022598"/>
    </source>
</evidence>
<keyword evidence="4 10" id="KW-0547">Nucleotide-binding</keyword>
<dbReference type="GO" id="GO:0004830">
    <property type="term" value="F:tryptophan-tRNA ligase activity"/>
    <property type="evidence" value="ECO:0007669"/>
    <property type="project" value="UniProtKB-UniRule"/>
</dbReference>
<dbReference type="PANTHER" id="PTHR43766:SF1">
    <property type="entry name" value="TRYPTOPHAN--TRNA LIGASE, MITOCHONDRIAL"/>
    <property type="match status" value="1"/>
</dbReference>
<keyword evidence="7 10" id="KW-0030">Aminoacyl-tRNA synthetase</keyword>
<dbReference type="GO" id="GO:0006436">
    <property type="term" value="P:tryptophanyl-tRNA aminoacylation"/>
    <property type="evidence" value="ECO:0007669"/>
    <property type="project" value="UniProtKB-UniRule"/>
</dbReference>
<dbReference type="GO" id="GO:0005829">
    <property type="term" value="C:cytosol"/>
    <property type="evidence" value="ECO:0007669"/>
    <property type="project" value="TreeGrafter"/>
</dbReference>
<name>A0A652LFD4_9ACTN</name>
<dbReference type="Pfam" id="PF00579">
    <property type="entry name" value="tRNA-synt_1b"/>
    <property type="match status" value="1"/>
</dbReference>
<evidence type="ECO:0000256" key="5">
    <source>
        <dbReference type="ARBA" id="ARBA00022840"/>
    </source>
</evidence>
<dbReference type="InterPro" id="IPR002306">
    <property type="entry name" value="Trp-tRNA-ligase"/>
</dbReference>
<comment type="caution">
    <text evidence="11">The sequence shown here is derived from an EMBL/GenBank/DDBJ whole genome shotgun (WGS) entry which is preliminary data.</text>
</comment>
<evidence type="ECO:0000256" key="1">
    <source>
        <dbReference type="ARBA" id="ARBA00005594"/>
    </source>
</evidence>
<dbReference type="GO" id="GO:0005524">
    <property type="term" value="F:ATP binding"/>
    <property type="evidence" value="ECO:0007669"/>
    <property type="project" value="UniProtKB-KW"/>
</dbReference>
<comment type="similarity">
    <text evidence="1 10">Belongs to the class-I aminoacyl-tRNA synthetase family.</text>
</comment>
<keyword evidence="5 10" id="KW-0067">ATP-binding</keyword>
<proteinExistence type="inferred from homology"/>
<dbReference type="PROSITE" id="PS00178">
    <property type="entry name" value="AA_TRNA_LIGASE_I"/>
    <property type="match status" value="1"/>
</dbReference>
<dbReference type="EC" id="6.1.1.2" evidence="2 9"/>
<keyword evidence="3 10" id="KW-0436">Ligase</keyword>
<dbReference type="RefSeq" id="WP_124277816.1">
    <property type="nucleotide sequence ID" value="NZ_RDBM01000003.1"/>
</dbReference>
<evidence type="ECO:0000256" key="9">
    <source>
        <dbReference type="NCBIfam" id="TIGR00233"/>
    </source>
</evidence>
<protein>
    <recommendedName>
        <fullName evidence="2 9">Tryptophan--tRNA ligase</fullName>
        <ecNumber evidence="2 9">6.1.1.2</ecNumber>
    </recommendedName>
</protein>
<evidence type="ECO:0000256" key="4">
    <source>
        <dbReference type="ARBA" id="ARBA00022741"/>
    </source>
</evidence>
<dbReference type="InterPro" id="IPR050203">
    <property type="entry name" value="Trp-tRNA_synthetase"/>
</dbReference>
<comment type="catalytic activity">
    <reaction evidence="8">
        <text>tRNA(Trp) + L-tryptophan + ATP = L-tryptophyl-tRNA(Trp) + AMP + diphosphate + H(+)</text>
        <dbReference type="Rhea" id="RHEA:24080"/>
        <dbReference type="Rhea" id="RHEA-COMP:9671"/>
        <dbReference type="Rhea" id="RHEA-COMP:9705"/>
        <dbReference type="ChEBI" id="CHEBI:15378"/>
        <dbReference type="ChEBI" id="CHEBI:30616"/>
        <dbReference type="ChEBI" id="CHEBI:33019"/>
        <dbReference type="ChEBI" id="CHEBI:57912"/>
        <dbReference type="ChEBI" id="CHEBI:78442"/>
        <dbReference type="ChEBI" id="CHEBI:78535"/>
        <dbReference type="ChEBI" id="CHEBI:456215"/>
        <dbReference type="EC" id="6.1.1.2"/>
    </reaction>
</comment>
<evidence type="ECO:0000313" key="11">
    <source>
        <dbReference type="EMBL" id="TXS34374.1"/>
    </source>
</evidence>
<dbReference type="PRINTS" id="PR01039">
    <property type="entry name" value="TRNASYNTHTRP"/>
</dbReference>
<evidence type="ECO:0000256" key="10">
    <source>
        <dbReference type="RuleBase" id="RU363036"/>
    </source>
</evidence>
<dbReference type="NCBIfam" id="TIGR00233">
    <property type="entry name" value="trpS"/>
    <property type="match status" value="1"/>
</dbReference>
<accession>A0A652LFD4</accession>
<organism evidence="11">
    <name type="scientific">Streptomyces sp. gb1(2016)</name>
    <dbReference type="NCBI Taxonomy" id="1828321"/>
    <lineage>
        <taxon>Bacteria</taxon>
        <taxon>Bacillati</taxon>
        <taxon>Actinomycetota</taxon>
        <taxon>Actinomycetes</taxon>
        <taxon>Kitasatosporales</taxon>
        <taxon>Streptomycetaceae</taxon>
        <taxon>Streptomyces</taxon>
    </lineage>
</organism>
<gene>
    <name evidence="11" type="primary">trpS</name>
    <name evidence="11" type="ORF">EAO74_00280</name>
</gene>
<dbReference type="Gene3D" id="3.40.50.620">
    <property type="entry name" value="HUPs"/>
    <property type="match status" value="1"/>
</dbReference>
<evidence type="ECO:0000256" key="7">
    <source>
        <dbReference type="ARBA" id="ARBA00023146"/>
    </source>
</evidence>
<dbReference type="Gene3D" id="1.10.240.10">
    <property type="entry name" value="Tyrosyl-Transfer RNA Synthetase"/>
    <property type="match status" value="1"/>
</dbReference>
<dbReference type="AlphaFoldDB" id="A0A652LFD4"/>
<dbReference type="FunFam" id="1.10.240.10:FF:000005">
    <property type="entry name" value="Tryptophan--tRNA ligase"/>
    <property type="match status" value="1"/>
</dbReference>
<dbReference type="SUPFAM" id="SSF52374">
    <property type="entry name" value="Nucleotidylyl transferase"/>
    <property type="match status" value="1"/>
</dbReference>
<evidence type="ECO:0000256" key="8">
    <source>
        <dbReference type="ARBA" id="ARBA00049929"/>
    </source>
</evidence>
<sequence length="352" mass="38052">MTTTADLSVSPAVRRSAELEQQLALDPGRFRVLTGDRPTGALHLGHYFGTLHNRVRLQDLGVDVFVLIADYQVLTDRDVAERLTEHVEGLLLDYLAIGIDPARTTVFNHSAVPALNQLLLPFLSLVSVAELGRNPTVKDEIAHSRQSAVSGLMYTYPVHQAADILFCKGNLVPVGQDQLPHLEITRTVARRFNERYGDVFPEPDALLSAAPLLLGTDATKMSKSRGNSIALGADADETARLIKGATTDADRHITYDPELRPGVSSLVLLAALCLGRDPHEVAEEIGGSGAAGLKRTVTEAVNAAMAPIRARRAEYAQDMGYVRDVLRAGNERANAVAEATLTEVREAMGMFS</sequence>
<reference evidence="11" key="1">
    <citation type="submission" date="2018-10" db="EMBL/GenBank/DDBJ databases">
        <authorList>
            <person name="Hariharan J."/>
            <person name="Choudoir M.J."/>
            <person name="Diebold P."/>
            <person name="Panke-Buisse K."/>
            <person name="Campbell A.N."/>
            <person name="Buckley D.H."/>
        </authorList>
    </citation>
    <scope>NUCLEOTIDE SEQUENCE</scope>
    <source>
        <strain evidence="11">Gb1</strain>
    </source>
</reference>
<dbReference type="PANTHER" id="PTHR43766">
    <property type="entry name" value="TRYPTOPHAN--TRNA LIGASE, MITOCHONDRIAL"/>
    <property type="match status" value="1"/>
</dbReference>
<dbReference type="InterPro" id="IPR001412">
    <property type="entry name" value="aa-tRNA-synth_I_CS"/>
</dbReference>
<dbReference type="EMBL" id="RDBM01000003">
    <property type="protein sequence ID" value="TXS34374.1"/>
    <property type="molecule type" value="Genomic_DNA"/>
</dbReference>
<dbReference type="InterPro" id="IPR002305">
    <property type="entry name" value="aa-tRNA-synth_Ic"/>
</dbReference>
<evidence type="ECO:0000256" key="6">
    <source>
        <dbReference type="ARBA" id="ARBA00022917"/>
    </source>
</evidence>
<keyword evidence="6 10" id="KW-0648">Protein biosynthesis</keyword>
<dbReference type="InterPro" id="IPR014729">
    <property type="entry name" value="Rossmann-like_a/b/a_fold"/>
</dbReference>